<evidence type="ECO:0000313" key="3">
    <source>
        <dbReference type="Proteomes" id="UP001153269"/>
    </source>
</evidence>
<proteinExistence type="predicted"/>
<reference evidence="2" key="1">
    <citation type="submission" date="2020-03" db="EMBL/GenBank/DDBJ databases">
        <authorList>
            <person name="Weist P."/>
        </authorList>
    </citation>
    <scope>NUCLEOTIDE SEQUENCE</scope>
</reference>
<keyword evidence="3" id="KW-1185">Reference proteome</keyword>
<dbReference type="AlphaFoldDB" id="A0A9N7Y9X5"/>
<protein>
    <submittedName>
        <fullName evidence="2">Uncharacterized protein</fullName>
    </submittedName>
</protein>
<sequence length="173" mass="19132">MSLDSLAQRVRCFVFLCCVDVCKCTRGAAWQKCRLLCVTLTRLERQSCLSSSSSSSCVTSTQRLQSDLRGPGLPVSLPHSQHKDPDRATSQKPPPQSSRPELPANMPTTAVDLEGGRWRDEVVSPQNDRLVLTQRLEHIVPLHVSRPHSTSTTSTCSSCTLHILLLLTELIQN</sequence>
<dbReference type="Proteomes" id="UP001153269">
    <property type="component" value="Unassembled WGS sequence"/>
</dbReference>
<feature type="region of interest" description="Disordered" evidence="1">
    <location>
        <begin position="66"/>
        <end position="109"/>
    </location>
</feature>
<accession>A0A9N7Y9X5</accession>
<dbReference type="EMBL" id="CADEAL010000314">
    <property type="protein sequence ID" value="CAB1418277.1"/>
    <property type="molecule type" value="Genomic_DNA"/>
</dbReference>
<organism evidence="2 3">
    <name type="scientific">Pleuronectes platessa</name>
    <name type="common">European plaice</name>
    <dbReference type="NCBI Taxonomy" id="8262"/>
    <lineage>
        <taxon>Eukaryota</taxon>
        <taxon>Metazoa</taxon>
        <taxon>Chordata</taxon>
        <taxon>Craniata</taxon>
        <taxon>Vertebrata</taxon>
        <taxon>Euteleostomi</taxon>
        <taxon>Actinopterygii</taxon>
        <taxon>Neopterygii</taxon>
        <taxon>Teleostei</taxon>
        <taxon>Neoteleostei</taxon>
        <taxon>Acanthomorphata</taxon>
        <taxon>Carangaria</taxon>
        <taxon>Pleuronectiformes</taxon>
        <taxon>Pleuronectoidei</taxon>
        <taxon>Pleuronectidae</taxon>
        <taxon>Pleuronectes</taxon>
    </lineage>
</organism>
<gene>
    <name evidence="2" type="ORF">PLEPLA_LOCUS6101</name>
</gene>
<comment type="caution">
    <text evidence="2">The sequence shown here is derived from an EMBL/GenBank/DDBJ whole genome shotgun (WGS) entry which is preliminary data.</text>
</comment>
<evidence type="ECO:0000256" key="1">
    <source>
        <dbReference type="SAM" id="MobiDB-lite"/>
    </source>
</evidence>
<evidence type="ECO:0000313" key="2">
    <source>
        <dbReference type="EMBL" id="CAB1418277.1"/>
    </source>
</evidence>
<name>A0A9N7Y9X5_PLEPL</name>